<dbReference type="SUPFAM" id="SSF48464">
    <property type="entry name" value="ENTH/VHS domain"/>
    <property type="match status" value="1"/>
</dbReference>
<dbReference type="PANTHER" id="PTHR22951">
    <property type="entry name" value="CLATHRIN ASSEMBLY PROTEIN"/>
    <property type="match status" value="1"/>
</dbReference>
<dbReference type="Pfam" id="PF07651">
    <property type="entry name" value="ANTH"/>
    <property type="match status" value="1"/>
</dbReference>
<reference evidence="7 8" key="1">
    <citation type="journal article" date="2023" name="Plant Biotechnol. J.">
        <title>Chromosome-level wild Hevea brasiliensis genome provides new tools for genomic-assisted breeding and valuable loci to elevate rubber yield.</title>
        <authorList>
            <person name="Cheng H."/>
            <person name="Song X."/>
            <person name="Hu Y."/>
            <person name="Wu T."/>
            <person name="Yang Q."/>
            <person name="An Z."/>
            <person name="Feng S."/>
            <person name="Deng Z."/>
            <person name="Wu W."/>
            <person name="Zeng X."/>
            <person name="Tu M."/>
            <person name="Wang X."/>
            <person name="Huang H."/>
        </authorList>
    </citation>
    <scope>NUCLEOTIDE SEQUENCE [LARGE SCALE GENOMIC DNA]</scope>
    <source>
        <strain evidence="7">MT/VB/25A 57/8</strain>
    </source>
</reference>
<evidence type="ECO:0000256" key="3">
    <source>
        <dbReference type="ARBA" id="ARBA00023034"/>
    </source>
</evidence>
<dbReference type="Gene3D" id="1.20.58.150">
    <property type="entry name" value="ANTH domain"/>
    <property type="match status" value="1"/>
</dbReference>
<accession>A0ABQ9KG66</accession>
<evidence type="ECO:0000256" key="5">
    <source>
        <dbReference type="SAM" id="MobiDB-lite"/>
    </source>
</evidence>
<comment type="subcellular location">
    <subcellularLocation>
        <location evidence="1">Cytoplasmic vesicle</location>
        <location evidence="1">Clathrin-coated vesicle</location>
    </subcellularLocation>
    <subcellularLocation>
        <location evidence="2">Golgi apparatus</location>
    </subcellularLocation>
</comment>
<evidence type="ECO:0000256" key="1">
    <source>
        <dbReference type="ARBA" id="ARBA00004132"/>
    </source>
</evidence>
<name>A0ABQ9KG66_HEVBR</name>
<dbReference type="InterPro" id="IPR011417">
    <property type="entry name" value="ANTH_dom"/>
</dbReference>
<feature type="region of interest" description="Disordered" evidence="5">
    <location>
        <begin position="314"/>
        <end position="346"/>
    </location>
</feature>
<feature type="domain" description="ENTH" evidence="6">
    <location>
        <begin position="23"/>
        <end position="161"/>
    </location>
</feature>
<dbReference type="InterPro" id="IPR014712">
    <property type="entry name" value="ANTH_dom_sf"/>
</dbReference>
<dbReference type="InterPro" id="IPR045192">
    <property type="entry name" value="AP180-like"/>
</dbReference>
<protein>
    <recommendedName>
        <fullName evidence="6">ENTH domain-containing protein</fullName>
    </recommendedName>
</protein>
<evidence type="ECO:0000313" key="7">
    <source>
        <dbReference type="EMBL" id="KAJ9135683.1"/>
    </source>
</evidence>
<feature type="compositionally biased region" description="Low complexity" evidence="5">
    <location>
        <begin position="316"/>
        <end position="329"/>
    </location>
</feature>
<keyword evidence="4" id="KW-0968">Cytoplasmic vesicle</keyword>
<dbReference type="SUPFAM" id="SSF89009">
    <property type="entry name" value="GAT-like domain"/>
    <property type="match status" value="1"/>
</dbReference>
<dbReference type="PROSITE" id="PS50942">
    <property type="entry name" value="ENTH"/>
    <property type="match status" value="1"/>
</dbReference>
<dbReference type="Proteomes" id="UP001174677">
    <property type="component" value="Chromosome 18"/>
</dbReference>
<dbReference type="Gene3D" id="1.25.40.90">
    <property type="match status" value="1"/>
</dbReference>
<evidence type="ECO:0000259" key="6">
    <source>
        <dbReference type="PROSITE" id="PS50942"/>
    </source>
</evidence>
<dbReference type="InterPro" id="IPR008942">
    <property type="entry name" value="ENTH_VHS"/>
</dbReference>
<keyword evidence="8" id="KW-1185">Reference proteome</keyword>
<dbReference type="EMBL" id="JARPOI010000018">
    <property type="protein sequence ID" value="KAJ9135683.1"/>
    <property type="molecule type" value="Genomic_DNA"/>
</dbReference>
<dbReference type="InterPro" id="IPR013809">
    <property type="entry name" value="ENTH"/>
</dbReference>
<evidence type="ECO:0000256" key="2">
    <source>
        <dbReference type="ARBA" id="ARBA00004555"/>
    </source>
</evidence>
<evidence type="ECO:0000313" key="8">
    <source>
        <dbReference type="Proteomes" id="UP001174677"/>
    </source>
</evidence>
<gene>
    <name evidence="7" type="ORF">P3X46_032836</name>
</gene>
<proteinExistence type="predicted"/>
<comment type="caution">
    <text evidence="7">The sequence shown here is derived from an EMBL/GenBank/DDBJ whole genome shotgun (WGS) entry which is preliminary data.</text>
</comment>
<keyword evidence="3" id="KW-0333">Golgi apparatus</keyword>
<dbReference type="PANTHER" id="PTHR22951:SF22">
    <property type="entry name" value="ENTH DOMAIN-CONTAINING PROTEIN"/>
    <property type="match status" value="1"/>
</dbReference>
<evidence type="ECO:0000256" key="4">
    <source>
        <dbReference type="ARBA" id="ARBA00023329"/>
    </source>
</evidence>
<organism evidence="7 8">
    <name type="scientific">Hevea brasiliensis</name>
    <name type="common">Para rubber tree</name>
    <name type="synonym">Siphonia brasiliensis</name>
    <dbReference type="NCBI Taxonomy" id="3981"/>
    <lineage>
        <taxon>Eukaryota</taxon>
        <taxon>Viridiplantae</taxon>
        <taxon>Streptophyta</taxon>
        <taxon>Embryophyta</taxon>
        <taxon>Tracheophyta</taxon>
        <taxon>Spermatophyta</taxon>
        <taxon>Magnoliopsida</taxon>
        <taxon>eudicotyledons</taxon>
        <taxon>Gunneridae</taxon>
        <taxon>Pentapetalae</taxon>
        <taxon>rosids</taxon>
        <taxon>fabids</taxon>
        <taxon>Malpighiales</taxon>
        <taxon>Euphorbiaceae</taxon>
        <taxon>Crotonoideae</taxon>
        <taxon>Micrandreae</taxon>
        <taxon>Hevea</taxon>
    </lineage>
</organism>
<sequence>MRRFRQAFCALKEHSFVSYAKVATFGRFCDLDLTIVKATAPDDLPLPEKYIHELLNIFSISSSSFHSFSLSFSRRFGRTHCWKVALKCLLLLHRLLRSLPDYCPFRAELLYARSNGLLSLYPCHFRDHSSSNPEDYTMFIRSYAQLLHEALDCFSFDGKVTEEEVVEEEKDKELPKNLKEKMKEADRILEVLQQLQSLIDRVMDCRPTEAAAKSFIVQSAMKYIIRDSFICYTSFRKEIVLVMDHLIQMPYKSCILSFGIYKKAALQAEQLCDFYDWCKAKGLCGSHEHPFIEKIPEIQIRALGNFLNGIWQPTESSSSATSPSSWVESNKSCSTEDDETDSNKQMDKRNIIVSTQWVKFEENYSGLFQRKIEENKEEMAPLIQLEDGENDDWEVLLDASLHLSRNIPLNNHLLYPCTGFSNGYGCEVHGKDSSNGEKNNQWQLQVYNPNNYALNPFSQPYYYMPNCYEWYHGSNPACPWGL</sequence>
<dbReference type="SMART" id="SM00273">
    <property type="entry name" value="ENTH"/>
    <property type="match status" value="1"/>
</dbReference>